<proteinExistence type="predicted"/>
<evidence type="ECO:0000256" key="1">
    <source>
        <dbReference type="SAM" id="MobiDB-lite"/>
    </source>
</evidence>
<accession>A0A9W6EF66</accession>
<name>A0A9W6EF66_ASPNG</name>
<dbReference type="EMBL" id="BRPB01000181">
    <property type="protein sequence ID" value="GLA55943.1"/>
    <property type="molecule type" value="Genomic_DNA"/>
</dbReference>
<gene>
    <name evidence="2" type="ORF">AnigIFM63604_003291</name>
</gene>
<evidence type="ECO:0000313" key="2">
    <source>
        <dbReference type="EMBL" id="GLA55943.1"/>
    </source>
</evidence>
<evidence type="ECO:0000313" key="3">
    <source>
        <dbReference type="Proteomes" id="UP001144191"/>
    </source>
</evidence>
<sequence>MGLIERSVSNVTVQATASSAPLQRSSTETGIMGAEEHKPHPSSTMNSQSGDLSDLQLIEASIPIPESPSPSDPRVTNNTPTLFQSDPGRSEESAVGGWDSPMSTSSLGLLNSPSDIYPLVTETVPPTTSSKALAIPSALTGVGDLLSDIKPVGLDNGTAARQFT</sequence>
<feature type="region of interest" description="Disordered" evidence="1">
    <location>
        <begin position="1"/>
        <end position="114"/>
    </location>
</feature>
<dbReference type="AlphaFoldDB" id="A0A9W6EF66"/>
<feature type="compositionally biased region" description="Polar residues" evidence="1">
    <location>
        <begin position="7"/>
        <end position="29"/>
    </location>
</feature>
<feature type="compositionally biased region" description="Polar residues" evidence="1">
    <location>
        <begin position="41"/>
        <end position="51"/>
    </location>
</feature>
<comment type="caution">
    <text evidence="2">The sequence shown here is derived from an EMBL/GenBank/DDBJ whole genome shotgun (WGS) entry which is preliminary data.</text>
</comment>
<feature type="compositionally biased region" description="Polar residues" evidence="1">
    <location>
        <begin position="74"/>
        <end position="84"/>
    </location>
</feature>
<feature type="compositionally biased region" description="Polar residues" evidence="1">
    <location>
        <begin position="101"/>
        <end position="114"/>
    </location>
</feature>
<protein>
    <submittedName>
        <fullName evidence="2">Uncharacterized protein</fullName>
    </submittedName>
</protein>
<dbReference type="Proteomes" id="UP001144191">
    <property type="component" value="Unassembled WGS sequence"/>
</dbReference>
<organism evidence="2 3">
    <name type="scientific">Aspergillus niger</name>
    <dbReference type="NCBI Taxonomy" id="5061"/>
    <lineage>
        <taxon>Eukaryota</taxon>
        <taxon>Fungi</taxon>
        <taxon>Dikarya</taxon>
        <taxon>Ascomycota</taxon>
        <taxon>Pezizomycotina</taxon>
        <taxon>Eurotiomycetes</taxon>
        <taxon>Eurotiomycetidae</taxon>
        <taxon>Eurotiales</taxon>
        <taxon>Aspergillaceae</taxon>
        <taxon>Aspergillus</taxon>
        <taxon>Aspergillus subgen. Circumdati</taxon>
    </lineage>
</organism>
<reference evidence="2" key="1">
    <citation type="submission" date="2022-07" db="EMBL/GenBank/DDBJ databases">
        <title>Taxonomy of Aspergillus series Nigri: significant species reduction supported by multi-species coalescent approaches.</title>
        <authorList>
            <person name="Bian C."/>
            <person name="Kusuya Y."/>
            <person name="Sklenar F."/>
            <person name="D'hooge E."/>
            <person name="Yaguchi T."/>
            <person name="Takahashi H."/>
            <person name="Hubka V."/>
        </authorList>
    </citation>
    <scope>NUCLEOTIDE SEQUENCE</scope>
    <source>
        <strain evidence="2">IFM 63604</strain>
    </source>
</reference>